<name>A0A381YMX3_9ZZZZ</name>
<feature type="region of interest" description="Disordered" evidence="1">
    <location>
        <begin position="1"/>
        <end position="76"/>
    </location>
</feature>
<organism evidence="2">
    <name type="scientific">marine metagenome</name>
    <dbReference type="NCBI Taxonomy" id="408172"/>
    <lineage>
        <taxon>unclassified sequences</taxon>
        <taxon>metagenomes</taxon>
        <taxon>ecological metagenomes</taxon>
    </lineage>
</organism>
<feature type="compositionally biased region" description="Low complexity" evidence="1">
    <location>
        <begin position="1"/>
        <end position="23"/>
    </location>
</feature>
<dbReference type="EMBL" id="UINC01018527">
    <property type="protein sequence ID" value="SVA77893.1"/>
    <property type="molecule type" value="Genomic_DNA"/>
</dbReference>
<feature type="compositionally biased region" description="Low complexity" evidence="1">
    <location>
        <begin position="32"/>
        <end position="52"/>
    </location>
</feature>
<sequence>SSTSSCTTRPSGTRRPPSRSPGWPRRRPRPPRSVCSGPSTAASSAGRWPPRSARSRPRWEGATWRRCCAHNRPGKS</sequence>
<feature type="compositionally biased region" description="Basic residues" evidence="1">
    <location>
        <begin position="67"/>
        <end position="76"/>
    </location>
</feature>
<feature type="non-terminal residue" evidence="2">
    <location>
        <position position="1"/>
    </location>
</feature>
<reference evidence="2" key="1">
    <citation type="submission" date="2018-05" db="EMBL/GenBank/DDBJ databases">
        <authorList>
            <person name="Lanie J.A."/>
            <person name="Ng W.-L."/>
            <person name="Kazmierczak K.M."/>
            <person name="Andrzejewski T.M."/>
            <person name="Davidsen T.M."/>
            <person name="Wayne K.J."/>
            <person name="Tettelin H."/>
            <person name="Glass J.I."/>
            <person name="Rusch D."/>
            <person name="Podicherti R."/>
            <person name="Tsui H.-C.T."/>
            <person name="Winkler M.E."/>
        </authorList>
    </citation>
    <scope>NUCLEOTIDE SEQUENCE</scope>
</reference>
<proteinExistence type="predicted"/>
<protein>
    <submittedName>
        <fullName evidence="2">Uncharacterized protein</fullName>
    </submittedName>
</protein>
<feature type="non-terminal residue" evidence="2">
    <location>
        <position position="76"/>
    </location>
</feature>
<accession>A0A381YMX3</accession>
<evidence type="ECO:0000313" key="2">
    <source>
        <dbReference type="EMBL" id="SVA77893.1"/>
    </source>
</evidence>
<evidence type="ECO:0000256" key="1">
    <source>
        <dbReference type="SAM" id="MobiDB-lite"/>
    </source>
</evidence>
<dbReference type="AlphaFoldDB" id="A0A381YMX3"/>
<gene>
    <name evidence="2" type="ORF">METZ01_LOCUS130747</name>
</gene>